<dbReference type="GO" id="GO:0005737">
    <property type="term" value="C:cytoplasm"/>
    <property type="evidence" value="ECO:0007669"/>
    <property type="project" value="UniProtKB-ARBA"/>
</dbReference>
<dbReference type="InterPro" id="IPR001245">
    <property type="entry name" value="Ser-Thr/Tyr_kinase_cat_dom"/>
</dbReference>
<accession>A0AAD2HB18</accession>
<dbReference type="Pfam" id="PF00169">
    <property type="entry name" value="PH"/>
    <property type="match status" value="1"/>
</dbReference>
<keyword evidence="5" id="KW-1185">Reference proteome</keyword>
<dbReference type="SMART" id="SM00233">
    <property type="entry name" value="PH"/>
    <property type="match status" value="1"/>
</dbReference>
<evidence type="ECO:0000259" key="2">
    <source>
        <dbReference type="PROSITE" id="PS50003"/>
    </source>
</evidence>
<dbReference type="GO" id="GO:0004674">
    <property type="term" value="F:protein serine/threonine kinase activity"/>
    <property type="evidence" value="ECO:0007669"/>
    <property type="project" value="TreeGrafter"/>
</dbReference>
<feature type="compositionally biased region" description="Acidic residues" evidence="1">
    <location>
        <begin position="1010"/>
        <end position="1019"/>
    </location>
</feature>
<evidence type="ECO:0000259" key="3">
    <source>
        <dbReference type="PROSITE" id="PS50011"/>
    </source>
</evidence>
<feature type="region of interest" description="Disordered" evidence="1">
    <location>
        <begin position="1"/>
        <end position="25"/>
    </location>
</feature>
<feature type="compositionally biased region" description="Basic and acidic residues" evidence="1">
    <location>
        <begin position="1050"/>
        <end position="1076"/>
    </location>
</feature>
<feature type="domain" description="PH" evidence="2">
    <location>
        <begin position="37"/>
        <end position="129"/>
    </location>
</feature>
<feature type="compositionally biased region" description="Basic residues" evidence="1">
    <location>
        <begin position="989"/>
        <end position="1005"/>
    </location>
</feature>
<feature type="region of interest" description="Disordered" evidence="1">
    <location>
        <begin position="916"/>
        <end position="1082"/>
    </location>
</feature>
<dbReference type="PROSITE" id="PS50011">
    <property type="entry name" value="PROTEIN_KINASE_DOM"/>
    <property type="match status" value="1"/>
</dbReference>
<dbReference type="SUPFAM" id="SSF56112">
    <property type="entry name" value="Protein kinase-like (PK-like)"/>
    <property type="match status" value="1"/>
</dbReference>
<dbReference type="GO" id="GO:0005524">
    <property type="term" value="F:ATP binding"/>
    <property type="evidence" value="ECO:0007669"/>
    <property type="project" value="InterPro"/>
</dbReference>
<dbReference type="AlphaFoldDB" id="A0AAD2HB18"/>
<dbReference type="Pfam" id="PF00786">
    <property type="entry name" value="PBD"/>
    <property type="match status" value="1"/>
</dbReference>
<dbReference type="InterPro" id="IPR000095">
    <property type="entry name" value="CRIB_dom"/>
</dbReference>
<protein>
    <recommendedName>
        <fullName evidence="6">Non-specific serine/threonine protein kinase</fullName>
    </recommendedName>
</protein>
<dbReference type="SUPFAM" id="SSF50729">
    <property type="entry name" value="PH domain-like"/>
    <property type="match status" value="1"/>
</dbReference>
<dbReference type="PANTHER" id="PTHR44329">
    <property type="entry name" value="SERINE/THREONINE-PROTEIN KINASE TNNI3K-RELATED"/>
    <property type="match status" value="1"/>
</dbReference>
<evidence type="ECO:0008006" key="6">
    <source>
        <dbReference type="Google" id="ProtNLM"/>
    </source>
</evidence>
<reference evidence="4" key="1">
    <citation type="submission" date="2023-11" db="EMBL/GenBank/DDBJ databases">
        <authorList>
            <person name="De Vega J J."/>
            <person name="De Vega J J."/>
        </authorList>
    </citation>
    <scope>NUCLEOTIDE SEQUENCE</scope>
</reference>
<dbReference type="InterPro" id="IPR008266">
    <property type="entry name" value="Tyr_kinase_AS"/>
</dbReference>
<dbReference type="InterPro" id="IPR001849">
    <property type="entry name" value="PH_domain"/>
</dbReference>
<dbReference type="Pfam" id="PF07714">
    <property type="entry name" value="PK_Tyr_Ser-Thr"/>
    <property type="match status" value="1"/>
</dbReference>
<name>A0AAD2HB18_9AGAR</name>
<proteinExistence type="predicted"/>
<dbReference type="Proteomes" id="UP001295794">
    <property type="component" value="Unassembled WGS sequence"/>
</dbReference>
<gene>
    <name evidence="4" type="ORF">MYCIT1_LOCUS16495</name>
</gene>
<dbReference type="InterPro" id="IPR011009">
    <property type="entry name" value="Kinase-like_dom_sf"/>
</dbReference>
<feature type="domain" description="Protein kinase" evidence="3">
    <location>
        <begin position="357"/>
        <end position="621"/>
    </location>
</feature>
<dbReference type="Gene3D" id="2.30.29.30">
    <property type="entry name" value="Pleckstrin-homology domain (PH domain)/Phosphotyrosine-binding domain (PTB)"/>
    <property type="match status" value="1"/>
</dbReference>
<dbReference type="PROSITE" id="PS50003">
    <property type="entry name" value="PH_DOMAIN"/>
    <property type="match status" value="1"/>
</dbReference>
<dbReference type="InterPro" id="IPR011993">
    <property type="entry name" value="PH-like_dom_sf"/>
</dbReference>
<feature type="compositionally biased region" description="Polar residues" evidence="1">
    <location>
        <begin position="218"/>
        <end position="236"/>
    </location>
</feature>
<dbReference type="PROSITE" id="PS00109">
    <property type="entry name" value="PROTEIN_KINASE_TYR"/>
    <property type="match status" value="1"/>
</dbReference>
<evidence type="ECO:0000313" key="4">
    <source>
        <dbReference type="EMBL" id="CAK5271444.1"/>
    </source>
</evidence>
<feature type="compositionally biased region" description="Pro residues" evidence="1">
    <location>
        <begin position="880"/>
        <end position="890"/>
    </location>
</feature>
<evidence type="ECO:0000313" key="5">
    <source>
        <dbReference type="Proteomes" id="UP001295794"/>
    </source>
</evidence>
<dbReference type="Gene3D" id="3.90.810.10">
    <property type="entry name" value="CRIB domain"/>
    <property type="match status" value="1"/>
</dbReference>
<feature type="compositionally biased region" description="Low complexity" evidence="1">
    <location>
        <begin position="1"/>
        <end position="11"/>
    </location>
</feature>
<dbReference type="InterPro" id="IPR051681">
    <property type="entry name" value="Ser/Thr_Kinases-Pseudokinases"/>
</dbReference>
<dbReference type="Gene3D" id="1.10.510.10">
    <property type="entry name" value="Transferase(Phosphotransferase) domain 1"/>
    <property type="match status" value="1"/>
</dbReference>
<feature type="region of interest" description="Disordered" evidence="1">
    <location>
        <begin position="826"/>
        <end position="893"/>
    </location>
</feature>
<comment type="caution">
    <text evidence="4">The sequence shown here is derived from an EMBL/GenBank/DDBJ whole genome shotgun (WGS) entry which is preliminary data.</text>
</comment>
<sequence length="1101" mass="122083">MSTTLSPLSDTSDTESAYSEHNDTSEDHLVVREGPVIVKKDGMLTARGWFWRSRWLVLGKTSLEFRKSNTSDRKLSKVIPLLDVKDMRRSKLKAFCLLLELKHQNSIWLSFQTGEELDAWQDDIYIRLPFINVGRPSSFVHNIHVRFDSTRGVFEGLPEAWKPQSSFQIVERLDEIAPIVEDIPETPISALSVSELGGAIVKTPPASDASKEIPFQAQQRTGRMRSASSPAQNCLRQNEMPDAKRRSTWNLSGYDEAVVAVLESRITRDLILKAALEEHEYKLARHVSGILHSDSRRLAVLALEGDQAQCFLDAVQNVLDRGLLASSQNSKARRFIIKLSESCDRLPSSLFITGISDRDSYPSFGGGFGDIYQAQFQETKVAVKHLRTFLRDAEQRRLRLQFCREALVWQHLQHPNILPLIGIDQETFPYSLCLISPWMQNGTVLKHLEEYGRGSVNKLLLDIARGLEYLHEQNIIHGDLRGANVLIDASWTACLADFGLTCFSDATSATNDTTNRPGSARWMAPELLYPDLFGVKFQRTCSTDMFAFACVCLELYTGKPPFSSLKEPEALLRVINGERPQRPSNGSEEMTDPMWELVNECWAQDSEKRLSAASVILQIRLFCDGLGQKEATMIRILQNLSPSRRDRWDFEQGKLRPRISLESFVYSGGASQSEDSAAKAAKPCRQPLGAAPVLLAFPSLPQIPPSPPTNLKATKASKTLPVGNITGEVAIHTPRPIDTSLLPSQPSSRAMIPSPAHPILKRSPTSPVFGPHPQHPPTVHFPPSPSLTRIFSVHSSAAYDRSPIVVTPNACALPARGCPGRTYYDGKPTKKPTAPGPNAHCQGRSFHPRALTCRTEGQEEEESDPERTPTRTSPYIALPVQPPIPQPPTSFPMYTAPASPASYKCLPSFPYAPYPSSQPPPLIPDLSSESDESDGFTSPSPDLVGFAGAQKYSYPLFGMPPPSAPFPGYNHSQPPITADPVSSSPPSERRRRRSPRRSRTPHPRSRAQLEDDGYEEEDLPGTYSHAGYFREKPESPSASRSTECAVLGDAPRDLSFDSSKIKEKKERRERKARDRASVSSLCRSLTGASFRDEEGGCLGGF</sequence>
<dbReference type="EMBL" id="CAVNYO010000171">
    <property type="protein sequence ID" value="CAK5271444.1"/>
    <property type="molecule type" value="Genomic_DNA"/>
</dbReference>
<organism evidence="4 5">
    <name type="scientific">Mycena citricolor</name>
    <dbReference type="NCBI Taxonomy" id="2018698"/>
    <lineage>
        <taxon>Eukaryota</taxon>
        <taxon>Fungi</taxon>
        <taxon>Dikarya</taxon>
        <taxon>Basidiomycota</taxon>
        <taxon>Agaricomycotina</taxon>
        <taxon>Agaricomycetes</taxon>
        <taxon>Agaricomycetidae</taxon>
        <taxon>Agaricales</taxon>
        <taxon>Marasmiineae</taxon>
        <taxon>Mycenaceae</taxon>
        <taxon>Mycena</taxon>
    </lineage>
</organism>
<dbReference type="InterPro" id="IPR000719">
    <property type="entry name" value="Prot_kinase_dom"/>
</dbReference>
<evidence type="ECO:0000256" key="1">
    <source>
        <dbReference type="SAM" id="MobiDB-lite"/>
    </source>
</evidence>
<feature type="region of interest" description="Disordered" evidence="1">
    <location>
        <begin position="218"/>
        <end position="242"/>
    </location>
</feature>
<dbReference type="InterPro" id="IPR036936">
    <property type="entry name" value="CRIB_dom_sf"/>
</dbReference>